<gene>
    <name evidence="4" type="ORF">P3W85_40515</name>
</gene>
<dbReference type="PANTHER" id="PTHR31956:SF1">
    <property type="entry name" value="NON-SPECIFIC PHOSPHOLIPASE C1"/>
    <property type="match status" value="1"/>
</dbReference>
<dbReference type="InterPro" id="IPR007312">
    <property type="entry name" value="Phosphoesterase"/>
</dbReference>
<comment type="caution">
    <text evidence="4">The sequence shown here is derived from an EMBL/GenBank/DDBJ whole genome shotgun (WGS) entry which is preliminary data.</text>
</comment>
<protein>
    <submittedName>
        <fullName evidence="4">DUF756 domain-containing protein</fullName>
    </submittedName>
</protein>
<evidence type="ECO:0000256" key="1">
    <source>
        <dbReference type="ARBA" id="ARBA00022801"/>
    </source>
</evidence>
<evidence type="ECO:0000259" key="3">
    <source>
        <dbReference type="Pfam" id="PF05506"/>
    </source>
</evidence>
<accession>A0ABT6B312</accession>
<dbReference type="Proteomes" id="UP001216674">
    <property type="component" value="Unassembled WGS sequence"/>
</dbReference>
<dbReference type="InterPro" id="IPR017850">
    <property type="entry name" value="Alkaline_phosphatase_core_sf"/>
</dbReference>
<evidence type="ECO:0000313" key="5">
    <source>
        <dbReference type="Proteomes" id="UP001216674"/>
    </source>
</evidence>
<keyword evidence="1" id="KW-0378">Hydrolase</keyword>
<reference evidence="4 5" key="1">
    <citation type="submission" date="2023-03" db="EMBL/GenBank/DDBJ databases">
        <title>Draft assemblies of triclosan tolerant bacteria isolated from returned activated sludge.</title>
        <authorList>
            <person name="Van Hamelsveld S."/>
        </authorList>
    </citation>
    <scope>NUCLEOTIDE SEQUENCE [LARGE SCALE GENOMIC DNA]</scope>
    <source>
        <strain evidence="4 5">GW210010_S58</strain>
    </source>
</reference>
<feature type="compositionally biased region" description="Low complexity" evidence="2">
    <location>
        <begin position="17"/>
        <end position="27"/>
    </location>
</feature>
<feature type="region of interest" description="Disordered" evidence="2">
    <location>
        <begin position="11"/>
        <end position="38"/>
    </location>
</feature>
<dbReference type="InterPro" id="IPR008475">
    <property type="entry name" value="PLipase_C_C"/>
</dbReference>
<dbReference type="Pfam" id="PF04185">
    <property type="entry name" value="Phosphoesterase"/>
    <property type="match status" value="1"/>
</dbReference>
<dbReference type="Pfam" id="PF05506">
    <property type="entry name" value="PLipase_C_C"/>
    <property type="match status" value="2"/>
</dbReference>
<evidence type="ECO:0000313" key="4">
    <source>
        <dbReference type="EMBL" id="MDF3839178.1"/>
    </source>
</evidence>
<dbReference type="PANTHER" id="PTHR31956">
    <property type="entry name" value="NON-SPECIFIC PHOSPHOLIPASE C4-RELATED"/>
    <property type="match status" value="1"/>
</dbReference>
<dbReference type="EMBL" id="JARJLM010000658">
    <property type="protein sequence ID" value="MDF3839178.1"/>
    <property type="molecule type" value="Genomic_DNA"/>
</dbReference>
<organism evidence="4 5">
    <name type="scientific">Cupriavidus basilensis</name>
    <dbReference type="NCBI Taxonomy" id="68895"/>
    <lineage>
        <taxon>Bacteria</taxon>
        <taxon>Pseudomonadati</taxon>
        <taxon>Pseudomonadota</taxon>
        <taxon>Betaproteobacteria</taxon>
        <taxon>Burkholderiales</taxon>
        <taxon>Burkholderiaceae</taxon>
        <taxon>Cupriavidus</taxon>
    </lineage>
</organism>
<proteinExistence type="predicted"/>
<evidence type="ECO:0000256" key="2">
    <source>
        <dbReference type="SAM" id="MobiDB-lite"/>
    </source>
</evidence>
<feature type="domain" description="Bacterial phospholipase C C-terminal" evidence="3">
    <location>
        <begin position="261"/>
        <end position="343"/>
    </location>
</feature>
<keyword evidence="5" id="KW-1185">Reference proteome</keyword>
<sequence>MRGWCWDSLRPRRDSRSSPCRSRAAADNADGSRAGLSTVDTTDDIHAADKLPYGLGVRVPMYVISPWSRGGWVNSQVFDHTSIIRFLEKRFGVIEPNITAWRRAVCGDLTSAFDFASPNTAPFPSLPDTSRAAAIVKTQGKRPPPAAPATPERLFQEPGTRRSRALPYEAHVHARVDGGNGTISLTFRNTGQAAMVFHVYDKLHPERVPRVYTVETGKTLIDHWDTGLLDAGAYDLWICGVNGYCRAFKGNVHAASGDANPEVDIEYDVASRAIRLKATNTGQAACVLTIRPNAYRHDGPGTLSVAPGMAKEWQYSLTDSGNWYDFTVTVDNRAGFMRRSAGRMEIGAHGVSDPAMA</sequence>
<feature type="domain" description="Bacterial phospholipase C C-terminal" evidence="3">
    <location>
        <begin position="163"/>
        <end position="251"/>
    </location>
</feature>
<dbReference type="Gene3D" id="3.40.720.10">
    <property type="entry name" value="Alkaline Phosphatase, subunit A"/>
    <property type="match status" value="1"/>
</dbReference>
<name>A0ABT6B312_9BURK</name>
<dbReference type="RefSeq" id="WP_276268945.1">
    <property type="nucleotide sequence ID" value="NZ_JARJLM010000658.1"/>
</dbReference>